<organism evidence="4 5">
    <name type="scientific">Carnegiea gigantea</name>
    <dbReference type="NCBI Taxonomy" id="171969"/>
    <lineage>
        <taxon>Eukaryota</taxon>
        <taxon>Viridiplantae</taxon>
        <taxon>Streptophyta</taxon>
        <taxon>Embryophyta</taxon>
        <taxon>Tracheophyta</taxon>
        <taxon>Spermatophyta</taxon>
        <taxon>Magnoliopsida</taxon>
        <taxon>eudicotyledons</taxon>
        <taxon>Gunneridae</taxon>
        <taxon>Pentapetalae</taxon>
        <taxon>Caryophyllales</taxon>
        <taxon>Cactineae</taxon>
        <taxon>Cactaceae</taxon>
        <taxon>Cactoideae</taxon>
        <taxon>Echinocereeae</taxon>
        <taxon>Carnegiea</taxon>
    </lineage>
</organism>
<proteinExistence type="inferred from homology"/>
<sequence>MLPFRTGILPLTFSISSKIAACFARNFCVPPKTQIGGSSKDGLILKFRGDCVRISNLDDALTLFDQFLLERPIPSVIVFTQILSFIVKLRHYHAAISLSRQLQDKGILSLYTLTININCYCRLNQVDLGFSVLGKIIKLGYQPDIVIFNTLIDGLCKTINMLMRLSVVTYGTLINGLCKLGRYVDALKVLRKIGLTGCEPDVAMYNSIIDSLCKDGLLSQALELRDTMIIKGIVPNIVTFNTLLWGLCSSRRWDDIERLLREMFDKNIFPNDRTFNTLVDSFCKEGMLREAENVMKLMIEGGFDPNVVTYSTLIDGFCMQGRMDEALQIFNSIVAKGCVPNIVTYNSLLNGFCKQRRMDDAVGLFREMSQKGLSLNAHTYNTILDGLCKAGGLEDAQNLFDEIQSRRGAVDEVTYATLLDALCKSQHLEKAVELLHRMQDRGIVPDIVTYNILIMAIIEFAQKLLSFLETKRQVDVTTYNIVIQRLCKGGKLNEAEDLMVRMEGNGYSPNDITYNLMIQAFLRKHEIPKALQYIQMIRDKGYSAFNNTLSLIVGLLSSNKLDPSSKQMLENFIVKMGHWPTAISLSRHLELGPKRIPCGIYTLNTDINFMLMLVSLLGKIIKLGYQPGIVSLSPYNTLINDATTYGTLTNGLCKLGCHVQPLQSMQEWAVVSGLKLFNIMISKSVPPDVVTFNTFFWGLCNSRQWDDVKRVLLEMFDKNICPNDFTFTTLVDSFC</sequence>
<feature type="repeat" description="PPR" evidence="3">
    <location>
        <begin position="341"/>
        <end position="375"/>
    </location>
</feature>
<dbReference type="Pfam" id="PF13041">
    <property type="entry name" value="PPR_2"/>
    <property type="match status" value="5"/>
</dbReference>
<feature type="repeat" description="PPR" evidence="3">
    <location>
        <begin position="109"/>
        <end position="143"/>
    </location>
</feature>
<dbReference type="Pfam" id="PF12854">
    <property type="entry name" value="PPR_1"/>
    <property type="match status" value="4"/>
</dbReference>
<feature type="repeat" description="PPR" evidence="3">
    <location>
        <begin position="411"/>
        <end position="445"/>
    </location>
</feature>
<dbReference type="FunFam" id="1.25.40.10:FF:000558">
    <property type="entry name" value="Pentatricopeptide repeat-containing protein At5g39710"/>
    <property type="match status" value="1"/>
</dbReference>
<feature type="repeat" description="PPR" evidence="3">
    <location>
        <begin position="376"/>
        <end position="406"/>
    </location>
</feature>
<protein>
    <submittedName>
        <fullName evidence="4">Uncharacterized protein</fullName>
    </submittedName>
</protein>
<feature type="repeat" description="PPR" evidence="3">
    <location>
        <begin position="166"/>
        <end position="200"/>
    </location>
</feature>
<dbReference type="OrthoDB" id="185373at2759"/>
<feature type="repeat" description="PPR" evidence="3">
    <location>
        <begin position="236"/>
        <end position="270"/>
    </location>
</feature>
<evidence type="ECO:0000256" key="2">
    <source>
        <dbReference type="ARBA" id="ARBA00022737"/>
    </source>
</evidence>
<accession>A0A9Q1GSS0</accession>
<reference evidence="4" key="1">
    <citation type="submission" date="2022-04" db="EMBL/GenBank/DDBJ databases">
        <title>Carnegiea gigantea Genome sequencing and assembly v2.</title>
        <authorList>
            <person name="Copetti D."/>
            <person name="Sanderson M.J."/>
            <person name="Burquez A."/>
            <person name="Wojciechowski M.F."/>
        </authorList>
    </citation>
    <scope>NUCLEOTIDE SEQUENCE</scope>
    <source>
        <strain evidence="4">SGP5-SGP5p</strain>
        <tissue evidence="4">Aerial part</tissue>
    </source>
</reference>
<dbReference type="AlphaFoldDB" id="A0A9Q1GSS0"/>
<feature type="repeat" description="PPR" evidence="3">
    <location>
        <begin position="688"/>
        <end position="722"/>
    </location>
</feature>
<dbReference type="PANTHER" id="PTHR46128:SF358">
    <property type="entry name" value="TETRATRICOPEPTIDE REPEAT (TPR)-LIKE SUPERFAMILY PROTEIN"/>
    <property type="match status" value="1"/>
</dbReference>
<feature type="repeat" description="PPR" evidence="3">
    <location>
        <begin position="475"/>
        <end position="509"/>
    </location>
</feature>
<comment type="caution">
    <text evidence="4">The sequence shown here is derived from an EMBL/GenBank/DDBJ whole genome shotgun (WGS) entry which is preliminary data.</text>
</comment>
<dbReference type="PANTHER" id="PTHR46128">
    <property type="entry name" value="MITOCHONDRIAL GROUP I INTRON SPLICING FACTOR CCM1"/>
    <property type="match status" value="1"/>
</dbReference>
<name>A0A9Q1GSS0_9CARY</name>
<dbReference type="Proteomes" id="UP001153076">
    <property type="component" value="Unassembled WGS sequence"/>
</dbReference>
<feature type="repeat" description="PPR" evidence="3">
    <location>
        <begin position="271"/>
        <end position="305"/>
    </location>
</feature>
<gene>
    <name evidence="4" type="ORF">Cgig2_018856</name>
</gene>
<dbReference type="InterPro" id="IPR050872">
    <property type="entry name" value="PPR_P_subfamily"/>
</dbReference>
<feature type="repeat" description="PPR" evidence="3">
    <location>
        <begin position="510"/>
        <end position="544"/>
    </location>
</feature>
<feature type="repeat" description="PPR" evidence="3">
    <location>
        <begin position="306"/>
        <end position="340"/>
    </location>
</feature>
<evidence type="ECO:0000313" key="5">
    <source>
        <dbReference type="Proteomes" id="UP001153076"/>
    </source>
</evidence>
<dbReference type="Gene3D" id="1.25.40.10">
    <property type="entry name" value="Tetratricopeptide repeat domain"/>
    <property type="match status" value="6"/>
</dbReference>
<evidence type="ECO:0000256" key="1">
    <source>
        <dbReference type="ARBA" id="ARBA00007626"/>
    </source>
</evidence>
<dbReference type="PROSITE" id="PS51375">
    <property type="entry name" value="PPR"/>
    <property type="match status" value="12"/>
</dbReference>
<dbReference type="EMBL" id="JAKOGI010001473">
    <property type="protein sequence ID" value="KAJ8425458.1"/>
    <property type="molecule type" value="Genomic_DNA"/>
</dbReference>
<keyword evidence="2" id="KW-0677">Repeat</keyword>
<dbReference type="InterPro" id="IPR011990">
    <property type="entry name" value="TPR-like_helical_dom_sf"/>
</dbReference>
<feature type="repeat" description="PPR" evidence="3">
    <location>
        <begin position="201"/>
        <end position="235"/>
    </location>
</feature>
<evidence type="ECO:0000256" key="3">
    <source>
        <dbReference type="PROSITE-ProRule" id="PRU00708"/>
    </source>
</evidence>
<comment type="similarity">
    <text evidence="1">Belongs to the PPR family. P subfamily.</text>
</comment>
<dbReference type="InterPro" id="IPR002885">
    <property type="entry name" value="PPR_rpt"/>
</dbReference>
<keyword evidence="5" id="KW-1185">Reference proteome</keyword>
<dbReference type="NCBIfam" id="TIGR00756">
    <property type="entry name" value="PPR"/>
    <property type="match status" value="11"/>
</dbReference>
<evidence type="ECO:0000313" key="4">
    <source>
        <dbReference type="EMBL" id="KAJ8425458.1"/>
    </source>
</evidence>